<protein>
    <submittedName>
        <fullName evidence="5">Uncharacterized protein</fullName>
    </submittedName>
</protein>
<dbReference type="OrthoDB" id="508936at2759"/>
<accession>A0A830HLW3</accession>
<feature type="region of interest" description="Disordered" evidence="4">
    <location>
        <begin position="352"/>
        <end position="416"/>
    </location>
</feature>
<dbReference type="PANTHER" id="PTHR13068">
    <property type="entry name" value="CGI-12 PROTEIN-RELATED"/>
    <property type="match status" value="1"/>
</dbReference>
<evidence type="ECO:0000313" key="6">
    <source>
        <dbReference type="Proteomes" id="UP000660262"/>
    </source>
</evidence>
<dbReference type="InterPro" id="IPR038538">
    <property type="entry name" value="MTERF_sf"/>
</dbReference>
<comment type="caution">
    <text evidence="5">The sequence shown here is derived from an EMBL/GenBank/DDBJ whole genome shotgun (WGS) entry which is preliminary data.</text>
</comment>
<comment type="similarity">
    <text evidence="1">Belongs to the mTERF family.</text>
</comment>
<evidence type="ECO:0000256" key="3">
    <source>
        <dbReference type="ARBA" id="ARBA00022946"/>
    </source>
</evidence>
<dbReference type="InterPro" id="IPR003690">
    <property type="entry name" value="MTERF"/>
</dbReference>
<feature type="compositionally biased region" description="Pro residues" evidence="4">
    <location>
        <begin position="280"/>
        <end position="293"/>
    </location>
</feature>
<feature type="compositionally biased region" description="Pro residues" evidence="4">
    <location>
        <begin position="402"/>
        <end position="416"/>
    </location>
</feature>
<dbReference type="Gene3D" id="1.25.70.10">
    <property type="entry name" value="Transcription termination factor 3, mitochondrial"/>
    <property type="match status" value="2"/>
</dbReference>
<evidence type="ECO:0000256" key="2">
    <source>
        <dbReference type="ARBA" id="ARBA00022472"/>
    </source>
</evidence>
<dbReference type="GO" id="GO:0006353">
    <property type="term" value="P:DNA-templated transcription termination"/>
    <property type="evidence" value="ECO:0007669"/>
    <property type="project" value="UniProtKB-KW"/>
</dbReference>
<keyword evidence="2" id="KW-0806">Transcription termination</keyword>
<evidence type="ECO:0000256" key="4">
    <source>
        <dbReference type="SAM" id="MobiDB-lite"/>
    </source>
</evidence>
<dbReference type="PANTHER" id="PTHR13068:SF173">
    <property type="entry name" value="EMB|CAB62602.1"/>
    <property type="match status" value="1"/>
</dbReference>
<name>A0A830HLW3_9CHLO</name>
<feature type="compositionally biased region" description="Pro residues" evidence="4">
    <location>
        <begin position="359"/>
        <end position="369"/>
    </location>
</feature>
<keyword evidence="2" id="KW-0805">Transcription regulation</keyword>
<dbReference type="Proteomes" id="UP000660262">
    <property type="component" value="Unassembled WGS sequence"/>
</dbReference>
<dbReference type="AlphaFoldDB" id="A0A830HLW3"/>
<evidence type="ECO:0000313" key="5">
    <source>
        <dbReference type="EMBL" id="GHP08386.1"/>
    </source>
</evidence>
<feature type="region of interest" description="Disordered" evidence="4">
    <location>
        <begin position="499"/>
        <end position="528"/>
    </location>
</feature>
<gene>
    <name evidence="5" type="ORF">PPROV_000712500</name>
</gene>
<sequence>MHMAPHHVVPTGMVASTRRLHLRSATPPRRRCHSSRRLLVLLSASSSSSPSSSLHALLTSSLNITSPAQLSRLERLLGSKKRDTAVVQERLDNLRTSILHISSSSSSSSEASNTDVLRKIVTSQPSLLEVTTDSVNERVNFLVNELGISVSDGDMQRFTARAPHLLVARVDKMRARVHLLVRQLRLTPQELVRMLKREPRLLGFTEEYVERRVLFLAEACSLSPEQVKHVLMRHPQLFSLSEETLEKRSRFVVDLDHLEELVSVSVDHDDVSSWTSSSVLPPPPPPPPPPTSSPQPATTTTTTTSSKNDHHKQTAEQQQRSIEEARKKPVAASTGDILDMISDWVDVPEKEVGKIDTPSQPPPQSPPQAAPSKKTPRQRNIMMLDSFDDDDDEAEEQSAHSQPPPPPPTATLPPPVVRLRLDPWTGADLIARCPQLLSMDVDNSLVPKLAYYETMLGGDMSRLLSNPNYFTLSLTNRIVPRHQFLNSCIAASIITAERDNDGGGGASSSRKRYRGKPNSATESLEARAGYGPSNPLPLTVLFVNDVKFISTYAVRARVDVADDDMQADAPSRDDVIRALLAEYEAYRSELVKSGEVEELVARAVRDATRHAKGKRRL</sequence>
<keyword evidence="2" id="KW-0804">Transcription</keyword>
<feature type="region of interest" description="Disordered" evidence="4">
    <location>
        <begin position="272"/>
        <end position="335"/>
    </location>
</feature>
<dbReference type="SMART" id="SM00733">
    <property type="entry name" value="Mterf"/>
    <property type="match status" value="6"/>
</dbReference>
<dbReference type="Pfam" id="PF02536">
    <property type="entry name" value="mTERF"/>
    <property type="match status" value="2"/>
</dbReference>
<organism evidence="5 6">
    <name type="scientific">Pycnococcus provasolii</name>
    <dbReference type="NCBI Taxonomy" id="41880"/>
    <lineage>
        <taxon>Eukaryota</taxon>
        <taxon>Viridiplantae</taxon>
        <taxon>Chlorophyta</taxon>
        <taxon>Pseudoscourfieldiophyceae</taxon>
        <taxon>Pseudoscourfieldiales</taxon>
        <taxon>Pycnococcaceae</taxon>
        <taxon>Pycnococcus</taxon>
    </lineage>
</organism>
<evidence type="ECO:0000256" key="1">
    <source>
        <dbReference type="ARBA" id="ARBA00007692"/>
    </source>
</evidence>
<dbReference type="EMBL" id="BNJQ01000020">
    <property type="protein sequence ID" value="GHP08386.1"/>
    <property type="molecule type" value="Genomic_DNA"/>
</dbReference>
<dbReference type="GO" id="GO:0003676">
    <property type="term" value="F:nucleic acid binding"/>
    <property type="evidence" value="ECO:0007669"/>
    <property type="project" value="InterPro"/>
</dbReference>
<feature type="compositionally biased region" description="Low complexity" evidence="4">
    <location>
        <begin position="294"/>
        <end position="306"/>
    </location>
</feature>
<feature type="compositionally biased region" description="Acidic residues" evidence="4">
    <location>
        <begin position="386"/>
        <end position="396"/>
    </location>
</feature>
<proteinExistence type="inferred from homology"/>
<keyword evidence="6" id="KW-1185">Reference proteome</keyword>
<keyword evidence="3" id="KW-0809">Transit peptide</keyword>
<reference evidence="5" key="1">
    <citation type="submission" date="2020-10" db="EMBL/GenBank/DDBJ databases">
        <title>Unveiling of a novel bifunctional photoreceptor, Dualchrome1, isolated from a cosmopolitan green alga.</title>
        <authorList>
            <person name="Suzuki S."/>
            <person name="Kawachi M."/>
        </authorList>
    </citation>
    <scope>NUCLEOTIDE SEQUENCE</scope>
    <source>
        <strain evidence="5">NIES 2893</strain>
    </source>
</reference>